<comment type="caution">
    <text evidence="1">The sequence shown here is derived from an EMBL/GenBank/DDBJ whole genome shotgun (WGS) entry which is preliminary data.</text>
</comment>
<dbReference type="EMBL" id="JAMQGO010000001">
    <property type="protein sequence ID" value="MCM2561052.1"/>
    <property type="molecule type" value="Genomic_DNA"/>
</dbReference>
<gene>
    <name evidence="1" type="ORF">M8744_02730</name>
</gene>
<evidence type="ECO:0000313" key="2">
    <source>
        <dbReference type="Proteomes" id="UP001203036"/>
    </source>
</evidence>
<dbReference type="Proteomes" id="UP001203036">
    <property type="component" value="Unassembled WGS sequence"/>
</dbReference>
<proteinExistence type="predicted"/>
<keyword evidence="2" id="KW-1185">Reference proteome</keyword>
<sequence length="83" mass="9218">MKHSVLDRVASISARVAALNRRKADLEEEIAAEELRPAPDGLRLRQLKARKLRIRDQLARYDGVLRTLKPLAGHAAARRGGLA</sequence>
<evidence type="ECO:0000313" key="1">
    <source>
        <dbReference type="EMBL" id="MCM2561052.1"/>
    </source>
</evidence>
<organism evidence="1 2">
    <name type="scientific">Lutimaribacter degradans</name>
    <dbReference type="NCBI Taxonomy" id="2945989"/>
    <lineage>
        <taxon>Bacteria</taxon>
        <taxon>Pseudomonadati</taxon>
        <taxon>Pseudomonadota</taxon>
        <taxon>Alphaproteobacteria</taxon>
        <taxon>Rhodobacterales</taxon>
        <taxon>Roseobacteraceae</taxon>
        <taxon>Lutimaribacter</taxon>
    </lineage>
</organism>
<accession>A0ACC5ZRW0</accession>
<reference evidence="1" key="1">
    <citation type="submission" date="2022-06" db="EMBL/GenBank/DDBJ databases">
        <title>Lutimaribacter sp. EGI FJ00013, a novel bacterium isolated from a salt lake sediment enrichment.</title>
        <authorList>
            <person name="Gao L."/>
            <person name="Fang B.-Z."/>
            <person name="Li W.-J."/>
        </authorList>
    </citation>
    <scope>NUCLEOTIDE SEQUENCE</scope>
    <source>
        <strain evidence="1">EGI FJ00013</strain>
    </source>
</reference>
<name>A0ACC5ZRW0_9RHOB</name>
<protein>
    <submittedName>
        <fullName evidence="1">DUF465 domain-containing protein</fullName>
    </submittedName>
</protein>